<evidence type="ECO:0000256" key="5">
    <source>
        <dbReference type="ARBA" id="ARBA00022691"/>
    </source>
</evidence>
<name>A0A164UF05_9AGAM</name>
<dbReference type="InterPro" id="IPR000878">
    <property type="entry name" value="4pyrrol_Mease"/>
</dbReference>
<evidence type="ECO:0000256" key="2">
    <source>
        <dbReference type="ARBA" id="ARBA00022481"/>
    </source>
</evidence>
<accession>A0A164UF05</accession>
<dbReference type="Pfam" id="PF14823">
    <property type="entry name" value="Sirohm_synth_C"/>
    <property type="match status" value="1"/>
</dbReference>
<dbReference type="NCBIfam" id="TIGR01469">
    <property type="entry name" value="cobA_cysG_Cterm"/>
    <property type="match status" value="1"/>
</dbReference>
<dbReference type="InterPro" id="IPR006366">
    <property type="entry name" value="CobA/CysG_C"/>
</dbReference>
<dbReference type="GO" id="GO:0019354">
    <property type="term" value="P:siroheme biosynthetic process"/>
    <property type="evidence" value="ECO:0007669"/>
    <property type="project" value="InterPro"/>
</dbReference>
<evidence type="ECO:0000313" key="15">
    <source>
        <dbReference type="Proteomes" id="UP000076722"/>
    </source>
</evidence>
<evidence type="ECO:0000256" key="3">
    <source>
        <dbReference type="ARBA" id="ARBA00022603"/>
    </source>
</evidence>
<dbReference type="FunFam" id="3.40.1010.10:FF:000006">
    <property type="entry name" value="Siroheme synthase, putative"/>
    <property type="match status" value="1"/>
</dbReference>
<dbReference type="SUPFAM" id="SSF53790">
    <property type="entry name" value="Tetrapyrrole methylase"/>
    <property type="match status" value="1"/>
</dbReference>
<evidence type="ECO:0000256" key="6">
    <source>
        <dbReference type="ARBA" id="ARBA00023002"/>
    </source>
</evidence>
<dbReference type="SUPFAM" id="SSF75615">
    <property type="entry name" value="Siroheme synthase middle domains-like"/>
    <property type="match status" value="1"/>
</dbReference>
<keyword evidence="15" id="KW-1185">Reference proteome</keyword>
<dbReference type="GO" id="GO:0032259">
    <property type="term" value="P:methylation"/>
    <property type="evidence" value="ECO:0007669"/>
    <property type="project" value="UniProtKB-KW"/>
</dbReference>
<dbReference type="InterPro" id="IPR050161">
    <property type="entry name" value="Siro_Cobalamin_biosynth"/>
</dbReference>
<dbReference type="Gene3D" id="3.30.950.10">
    <property type="entry name" value="Methyltransferase, Cobalt-precorrin-4 Transmethylase, Domain 2"/>
    <property type="match status" value="1"/>
</dbReference>
<protein>
    <recommendedName>
        <fullName evidence="1">precorrin-2 dehydrogenase</fullName>
        <ecNumber evidence="1">1.3.1.76</ecNumber>
    </recommendedName>
</protein>
<sequence>MDGERYPQPASGGSLILAFRLQSKTTLIIGSNTLAANRAFAALEAESDVIVLAPGGEASACDELQWRMHQKQLSIVDMNALHQVADFAAEFRAYLDTLPNLALVCVTDSLAHRESNTRRSYDSAKAIFDVCRSCRILVNITDVPELCDFTLPAAHRFADLGTGRPSPLQIAITTNGQGCRLGGRLRREIISSLPQNVGGATERLGRMRQRAKLTTTPENLPVFQQLDKETSESLTPNTPVPQRSIFESPVERLQRRMRWVAQMSEYWPIEHLARLQDSDIDELLDSQVIDGIQAPPTQRTGHSTTEGFEQTDTIPSQHGLLIEQPKTFKGRVFLVGSGPGHPSLLTVATLDVLTKRATVVLSDKLVPASVLDLIPKHVKIHIAKKFPGNADNAQNEMMQIGVEAASRGETVVRLKQGDPMVYGRAGEEVLYFRSHGFEPVVIPGVTSAIAGPTFAGIPVTQRGVSDSLTICTGVGRHGKDVYIPGYERSRTLVILMGVARLKSLLEALLSETSKNRNGLAYPSYLPIAIVERASMPDQRVLVSTLTSIAEALEVLGEQRPPGMIVIGWSVLALHDTGFIDALDNDDILDHEVVEKWLSGKTSRTFEGLVDAWDQLS</sequence>
<comment type="similarity">
    <text evidence="10">Belongs to the precorrin methyltransferase family.</text>
</comment>
<dbReference type="Pfam" id="PF00590">
    <property type="entry name" value="TP_methylase"/>
    <property type="match status" value="1"/>
</dbReference>
<dbReference type="InterPro" id="IPR014776">
    <property type="entry name" value="4pyrrole_Mease_sub2"/>
</dbReference>
<dbReference type="Pfam" id="PF13241">
    <property type="entry name" value="NAD_binding_7"/>
    <property type="match status" value="1"/>
</dbReference>
<feature type="domain" description="Siroheme synthase central" evidence="13">
    <location>
        <begin position="167"/>
        <end position="191"/>
    </location>
</feature>
<dbReference type="STRING" id="1314777.A0A164UF05"/>
<dbReference type="Gene3D" id="3.40.50.720">
    <property type="entry name" value="NAD(P)-binding Rossmann-like Domain"/>
    <property type="match status" value="1"/>
</dbReference>
<gene>
    <name evidence="14" type="ORF">SISNIDRAFT_411909</name>
</gene>
<proteinExistence type="inferred from homology"/>
<dbReference type="InterPro" id="IPR035996">
    <property type="entry name" value="4pyrrol_Methylase_sf"/>
</dbReference>
<keyword evidence="8" id="KW-0627">Porphyrin biosynthesis</keyword>
<evidence type="ECO:0000259" key="13">
    <source>
        <dbReference type="Pfam" id="PF14824"/>
    </source>
</evidence>
<dbReference type="Proteomes" id="UP000076722">
    <property type="component" value="Unassembled WGS sequence"/>
</dbReference>
<dbReference type="SUPFAM" id="SSF51735">
    <property type="entry name" value="NAD(P)-binding Rossmann-fold domains"/>
    <property type="match status" value="1"/>
</dbReference>
<dbReference type="InterPro" id="IPR028281">
    <property type="entry name" value="Sirohaem_synthase_central"/>
</dbReference>
<keyword evidence="5" id="KW-0949">S-adenosyl-L-methionine</keyword>
<dbReference type="CDD" id="cd11642">
    <property type="entry name" value="SUMT"/>
    <property type="match status" value="1"/>
</dbReference>
<dbReference type="GO" id="GO:0043115">
    <property type="term" value="F:precorrin-2 dehydrogenase activity"/>
    <property type="evidence" value="ECO:0007669"/>
    <property type="project" value="UniProtKB-EC"/>
</dbReference>
<evidence type="ECO:0000256" key="4">
    <source>
        <dbReference type="ARBA" id="ARBA00022679"/>
    </source>
</evidence>
<keyword evidence="6" id="KW-0560">Oxidoreductase</keyword>
<dbReference type="EMBL" id="KV419408">
    <property type="protein sequence ID" value="KZS93173.1"/>
    <property type="molecule type" value="Genomic_DNA"/>
</dbReference>
<evidence type="ECO:0000256" key="9">
    <source>
        <dbReference type="ARBA" id="ARBA00035662"/>
    </source>
</evidence>
<dbReference type="EC" id="1.3.1.76" evidence="1"/>
<comment type="similarity">
    <text evidence="9">In the N-terminal section; belongs to the precorrin methyltransferase family.</text>
</comment>
<dbReference type="OrthoDB" id="508204at2759"/>
<dbReference type="PIRSF" id="PIRSF036555">
    <property type="entry name" value="SUMT_yeast"/>
    <property type="match status" value="1"/>
</dbReference>
<dbReference type="PANTHER" id="PTHR45790:SF6">
    <property type="entry name" value="UROPORPHYRINOGEN-III C-METHYLTRANSFERASE"/>
    <property type="match status" value="1"/>
</dbReference>
<evidence type="ECO:0000256" key="1">
    <source>
        <dbReference type="ARBA" id="ARBA00012400"/>
    </source>
</evidence>
<evidence type="ECO:0000256" key="8">
    <source>
        <dbReference type="ARBA" id="ARBA00023244"/>
    </source>
</evidence>
<dbReference type="Pfam" id="PF14824">
    <property type="entry name" value="Sirohm_synth_M"/>
    <property type="match status" value="1"/>
</dbReference>
<feature type="domain" description="Siroheme biosynthesis protein Met8 C-terminal" evidence="12">
    <location>
        <begin position="248"/>
        <end position="285"/>
    </location>
</feature>
<dbReference type="InterPro" id="IPR012066">
    <property type="entry name" value="Met1_fungi"/>
</dbReference>
<keyword evidence="7" id="KW-0520">NAD</keyword>
<dbReference type="InterPro" id="IPR003043">
    <property type="entry name" value="Uropor_MeTrfase_CS"/>
</dbReference>
<feature type="domain" description="Tetrapyrrole methylase" evidence="11">
    <location>
        <begin position="332"/>
        <end position="548"/>
    </location>
</feature>
<keyword evidence="3 10" id="KW-0489">Methyltransferase</keyword>
<dbReference type="AlphaFoldDB" id="A0A164UF05"/>
<dbReference type="GO" id="GO:0004851">
    <property type="term" value="F:uroporphyrin-III C-methyltransferase activity"/>
    <property type="evidence" value="ECO:0007669"/>
    <property type="project" value="InterPro"/>
</dbReference>
<evidence type="ECO:0000259" key="12">
    <source>
        <dbReference type="Pfam" id="PF14823"/>
    </source>
</evidence>
<organism evidence="14 15">
    <name type="scientific">Sistotremastrum niveocremeum HHB9708</name>
    <dbReference type="NCBI Taxonomy" id="1314777"/>
    <lineage>
        <taxon>Eukaryota</taxon>
        <taxon>Fungi</taxon>
        <taxon>Dikarya</taxon>
        <taxon>Basidiomycota</taxon>
        <taxon>Agaricomycotina</taxon>
        <taxon>Agaricomycetes</taxon>
        <taxon>Sistotremastrales</taxon>
        <taxon>Sistotremastraceae</taxon>
        <taxon>Sertulicium</taxon>
        <taxon>Sertulicium niveocremeum</taxon>
    </lineage>
</organism>
<evidence type="ECO:0000256" key="10">
    <source>
        <dbReference type="RuleBase" id="RU003960"/>
    </source>
</evidence>
<dbReference type="Gene3D" id="3.40.1010.10">
    <property type="entry name" value="Cobalt-precorrin-4 Transmethylase, Domain 1"/>
    <property type="match status" value="1"/>
</dbReference>
<dbReference type="PANTHER" id="PTHR45790">
    <property type="entry name" value="SIROHEME SYNTHASE-RELATED"/>
    <property type="match status" value="1"/>
</dbReference>
<dbReference type="InterPro" id="IPR014777">
    <property type="entry name" value="4pyrrole_Mease_sub1"/>
</dbReference>
<dbReference type="InterPro" id="IPR028162">
    <property type="entry name" value="Met8_C"/>
</dbReference>
<dbReference type="InterPro" id="IPR036291">
    <property type="entry name" value="NAD(P)-bd_dom_sf"/>
</dbReference>
<evidence type="ECO:0000313" key="14">
    <source>
        <dbReference type="EMBL" id="KZS93173.1"/>
    </source>
</evidence>
<reference evidence="14 15" key="1">
    <citation type="journal article" date="2016" name="Mol. Biol. Evol.">
        <title>Comparative Genomics of Early-Diverging Mushroom-Forming Fungi Provides Insights into the Origins of Lignocellulose Decay Capabilities.</title>
        <authorList>
            <person name="Nagy L.G."/>
            <person name="Riley R."/>
            <person name="Tritt A."/>
            <person name="Adam C."/>
            <person name="Daum C."/>
            <person name="Floudas D."/>
            <person name="Sun H."/>
            <person name="Yadav J.S."/>
            <person name="Pangilinan J."/>
            <person name="Larsson K.H."/>
            <person name="Matsuura K."/>
            <person name="Barry K."/>
            <person name="Labutti K."/>
            <person name="Kuo R."/>
            <person name="Ohm R.A."/>
            <person name="Bhattacharya S.S."/>
            <person name="Shirouzu T."/>
            <person name="Yoshinaga Y."/>
            <person name="Martin F.M."/>
            <person name="Grigoriev I.V."/>
            <person name="Hibbett D.S."/>
        </authorList>
    </citation>
    <scope>NUCLEOTIDE SEQUENCE [LARGE SCALE GENOMIC DNA]</scope>
    <source>
        <strain evidence="14 15">HHB9708</strain>
    </source>
</reference>
<keyword evidence="2" id="KW-0488">Methylation</keyword>
<keyword evidence="4 10" id="KW-0808">Transferase</keyword>
<evidence type="ECO:0000259" key="11">
    <source>
        <dbReference type="Pfam" id="PF00590"/>
    </source>
</evidence>
<dbReference type="GO" id="GO:0000103">
    <property type="term" value="P:sulfate assimilation"/>
    <property type="evidence" value="ECO:0007669"/>
    <property type="project" value="InterPro"/>
</dbReference>
<evidence type="ECO:0000256" key="7">
    <source>
        <dbReference type="ARBA" id="ARBA00023027"/>
    </source>
</evidence>
<dbReference type="PROSITE" id="PS00840">
    <property type="entry name" value="SUMT_2"/>
    <property type="match status" value="1"/>
</dbReference>